<reference evidence="5" key="1">
    <citation type="submission" date="2025-08" db="UniProtKB">
        <authorList>
            <consortium name="RefSeq"/>
        </authorList>
    </citation>
    <scope>IDENTIFICATION</scope>
    <source>
        <tissue evidence="5">Sperm</tissue>
    </source>
</reference>
<dbReference type="InterPro" id="IPR014752">
    <property type="entry name" value="Arrestin-like_C"/>
</dbReference>
<dbReference type="Pfam" id="PF00339">
    <property type="entry name" value="Arrestin_N"/>
    <property type="match status" value="1"/>
</dbReference>
<feature type="region of interest" description="Disordered" evidence="2">
    <location>
        <begin position="387"/>
        <end position="473"/>
    </location>
</feature>
<protein>
    <submittedName>
        <fullName evidence="5">Arrestin domain-containing protein 2-like</fullName>
    </submittedName>
</protein>
<evidence type="ECO:0000256" key="2">
    <source>
        <dbReference type="SAM" id="MobiDB-lite"/>
    </source>
</evidence>
<dbReference type="InterPro" id="IPR014756">
    <property type="entry name" value="Ig_E-set"/>
</dbReference>
<sequence length="473" mass="50522">MVLGLPGRVRVRVLLDETEAPTGGGGSGWGPGGGPRGSPPAGRAALRAGNEISGRVRVLVTGAPARVRRLAAAARGRARARWSETRSAGGGSSTAHAHTYGDERELYSQGCQLIGGCERDGVEDITVLPIGKHYFPFSFLLPLEPLPTSFEGKYGNVRYWVEAKLQRPWLPVQKTRMEFTVLENVDVNTVALLSPVRVSKEETVKCWFCMSGSVSIAARINRKGFCPGETIDIHVEVENGCPRAAQTHAALYQTQTFRAKGHSRTVRQLVATATDHNGGGNNNNFDAANDGLLWHGSLRDSLGMVPARQRKDFPHPCVRIPPVSPSIQNCAVLSVEYSLSVWAEVRGASALTVTLPVVVGTVPPLGYAGARVGAATPAMIDEPEAPPSYDEVVSATSEGQGVEPAQGVGPGAGPEMGAGHRPSGRPSRRNRLSTARTQAFLQEYSLCPPPVYSKEDPHPVISGFTKSSHRQDH</sequence>
<feature type="compositionally biased region" description="Basic residues" evidence="2">
    <location>
        <begin position="422"/>
        <end position="431"/>
    </location>
</feature>
<feature type="compositionally biased region" description="Gly residues" evidence="2">
    <location>
        <begin position="22"/>
        <end position="36"/>
    </location>
</feature>
<name>A0AAJ7XDT9_PETMA</name>
<dbReference type="RefSeq" id="XP_032829583.1">
    <property type="nucleotide sequence ID" value="XM_032973692.1"/>
</dbReference>
<gene>
    <name evidence="5" type="primary">LOC116953468</name>
</gene>
<keyword evidence="4" id="KW-1185">Reference proteome</keyword>
<feature type="domain" description="Arrestin C-terminal-like" evidence="3">
    <location>
        <begin position="210"/>
        <end position="364"/>
    </location>
</feature>
<dbReference type="InterPro" id="IPR050357">
    <property type="entry name" value="Arrestin_domain-protein"/>
</dbReference>
<evidence type="ECO:0000313" key="4">
    <source>
        <dbReference type="Proteomes" id="UP001318040"/>
    </source>
</evidence>
<accession>A0AAJ7XDT9</accession>
<organism evidence="4 5">
    <name type="scientific">Petromyzon marinus</name>
    <name type="common">Sea lamprey</name>
    <dbReference type="NCBI Taxonomy" id="7757"/>
    <lineage>
        <taxon>Eukaryota</taxon>
        <taxon>Metazoa</taxon>
        <taxon>Chordata</taxon>
        <taxon>Craniata</taxon>
        <taxon>Vertebrata</taxon>
        <taxon>Cyclostomata</taxon>
        <taxon>Hyperoartia</taxon>
        <taxon>Petromyzontiformes</taxon>
        <taxon>Petromyzontidae</taxon>
        <taxon>Petromyzon</taxon>
    </lineage>
</organism>
<dbReference type="KEGG" id="pmrn:116953468"/>
<evidence type="ECO:0000256" key="1">
    <source>
        <dbReference type="ARBA" id="ARBA00005298"/>
    </source>
</evidence>
<dbReference type="PANTHER" id="PTHR11188">
    <property type="entry name" value="ARRESTIN DOMAIN CONTAINING PROTEIN"/>
    <property type="match status" value="1"/>
</dbReference>
<dbReference type="Gene3D" id="2.60.40.640">
    <property type="match status" value="2"/>
</dbReference>
<dbReference type="GO" id="GO:0005737">
    <property type="term" value="C:cytoplasm"/>
    <property type="evidence" value="ECO:0007669"/>
    <property type="project" value="TreeGrafter"/>
</dbReference>
<feature type="region of interest" description="Disordered" evidence="2">
    <location>
        <begin position="16"/>
        <end position="43"/>
    </location>
</feature>
<dbReference type="InterPro" id="IPR011022">
    <property type="entry name" value="Arrestin_C-like"/>
</dbReference>
<dbReference type="Proteomes" id="UP001318040">
    <property type="component" value="Chromosome 52"/>
</dbReference>
<dbReference type="SMART" id="SM01017">
    <property type="entry name" value="Arrestin_C"/>
    <property type="match status" value="1"/>
</dbReference>
<dbReference type="GO" id="GO:0015031">
    <property type="term" value="P:protein transport"/>
    <property type="evidence" value="ECO:0007669"/>
    <property type="project" value="TreeGrafter"/>
</dbReference>
<dbReference type="AlphaFoldDB" id="A0AAJ7XDT9"/>
<dbReference type="InterPro" id="IPR011021">
    <property type="entry name" value="Arrestin-like_N"/>
</dbReference>
<comment type="similarity">
    <text evidence="1">Belongs to the arrestin family.</text>
</comment>
<dbReference type="GeneID" id="116953468"/>
<dbReference type="Pfam" id="PF02752">
    <property type="entry name" value="Arrestin_C"/>
    <property type="match status" value="1"/>
</dbReference>
<evidence type="ECO:0000259" key="3">
    <source>
        <dbReference type="SMART" id="SM01017"/>
    </source>
</evidence>
<dbReference type="PANTHER" id="PTHR11188:SF17">
    <property type="entry name" value="FI21816P1"/>
    <property type="match status" value="1"/>
</dbReference>
<proteinExistence type="inferred from homology"/>
<dbReference type="SUPFAM" id="SSF81296">
    <property type="entry name" value="E set domains"/>
    <property type="match status" value="2"/>
</dbReference>
<evidence type="ECO:0000313" key="5">
    <source>
        <dbReference type="RefSeq" id="XP_032829583.1"/>
    </source>
</evidence>